<evidence type="ECO:0000256" key="5">
    <source>
        <dbReference type="ARBA" id="ARBA00023319"/>
    </source>
</evidence>
<feature type="domain" description="Ig-like" evidence="8">
    <location>
        <begin position="335"/>
        <end position="425"/>
    </location>
</feature>
<dbReference type="InterPro" id="IPR003961">
    <property type="entry name" value="FN3_dom"/>
</dbReference>
<dbReference type="GO" id="GO:0030154">
    <property type="term" value="P:cell differentiation"/>
    <property type="evidence" value="ECO:0007669"/>
    <property type="project" value="UniProtKB-ARBA"/>
</dbReference>
<dbReference type="PANTHER" id="PTHR23278">
    <property type="entry name" value="SIDESTEP PROTEIN"/>
    <property type="match status" value="1"/>
</dbReference>
<dbReference type="InterPro" id="IPR003598">
    <property type="entry name" value="Ig_sub2"/>
</dbReference>
<evidence type="ECO:0000259" key="9">
    <source>
        <dbReference type="PROSITE" id="PS50853"/>
    </source>
</evidence>
<dbReference type="SUPFAM" id="SSF48726">
    <property type="entry name" value="Immunoglobulin"/>
    <property type="match status" value="5"/>
</dbReference>
<dbReference type="EMBL" id="JAWQEG010006813">
    <property type="protein sequence ID" value="KAK3853828.1"/>
    <property type="molecule type" value="Genomic_DNA"/>
</dbReference>
<proteinExistence type="predicted"/>
<evidence type="ECO:0000256" key="4">
    <source>
        <dbReference type="ARBA" id="ARBA00023157"/>
    </source>
</evidence>
<dbReference type="SUPFAM" id="SSF49265">
    <property type="entry name" value="Fibronectin type III"/>
    <property type="match status" value="1"/>
</dbReference>
<keyword evidence="5" id="KW-0393">Immunoglobulin domain</keyword>
<dbReference type="PROSITE" id="PS50853">
    <property type="entry name" value="FN3"/>
    <property type="match status" value="1"/>
</dbReference>
<protein>
    <submittedName>
        <fullName evidence="10">Uncharacterized protein</fullName>
    </submittedName>
</protein>
<feature type="region of interest" description="Disordered" evidence="6">
    <location>
        <begin position="688"/>
        <end position="707"/>
    </location>
</feature>
<dbReference type="PANTHER" id="PTHR23278:SF19">
    <property type="entry name" value="OBSCURIN"/>
    <property type="match status" value="1"/>
</dbReference>
<dbReference type="GO" id="GO:0016020">
    <property type="term" value="C:membrane"/>
    <property type="evidence" value="ECO:0007669"/>
    <property type="project" value="UniProtKB-SubCell"/>
</dbReference>
<evidence type="ECO:0000256" key="2">
    <source>
        <dbReference type="ARBA" id="ARBA00022737"/>
    </source>
</evidence>
<comment type="subcellular location">
    <subcellularLocation>
        <location evidence="1">Membrane</location>
        <topology evidence="1">Single-pass membrane protein</topology>
    </subcellularLocation>
</comment>
<keyword evidence="7" id="KW-1133">Transmembrane helix</keyword>
<organism evidence="10 11">
    <name type="scientific">Petrolisthes cinctipes</name>
    <name type="common">Flat porcelain crab</name>
    <dbReference type="NCBI Taxonomy" id="88211"/>
    <lineage>
        <taxon>Eukaryota</taxon>
        <taxon>Metazoa</taxon>
        <taxon>Ecdysozoa</taxon>
        <taxon>Arthropoda</taxon>
        <taxon>Crustacea</taxon>
        <taxon>Multicrustacea</taxon>
        <taxon>Malacostraca</taxon>
        <taxon>Eumalacostraca</taxon>
        <taxon>Eucarida</taxon>
        <taxon>Decapoda</taxon>
        <taxon>Pleocyemata</taxon>
        <taxon>Anomura</taxon>
        <taxon>Galatheoidea</taxon>
        <taxon>Porcellanidae</taxon>
        <taxon>Petrolisthes</taxon>
    </lineage>
</organism>
<keyword evidence="3 7" id="KW-0472">Membrane</keyword>
<keyword evidence="2" id="KW-0677">Repeat</keyword>
<dbReference type="CDD" id="cd00063">
    <property type="entry name" value="FN3"/>
    <property type="match status" value="1"/>
</dbReference>
<dbReference type="Pfam" id="PF07679">
    <property type="entry name" value="I-set"/>
    <property type="match status" value="1"/>
</dbReference>
<dbReference type="InterPro" id="IPR003599">
    <property type="entry name" value="Ig_sub"/>
</dbReference>
<evidence type="ECO:0000313" key="10">
    <source>
        <dbReference type="EMBL" id="KAK3853828.1"/>
    </source>
</evidence>
<sequence length="890" mass="96548">MLNLNAAAYKGPLLEVEGVAGGSVLLPCDLHPPRHNDSTHLVLFYHGSDGTPIYSVDARQSSLSQARLWADPTLSGRATLSLDKRDPGLVLQLLHHTDHGDYRCRVDFLESPTRNLRIRLNVIVPPQKLTVTTQYSPDAGITKVAGPFPVAARLTLFCLVVGGQPRPQVTWWHEGSLLDNESEVKTSQLTRNALTLPPLTRNDLNKTLTCQASNSDRAIPLSHTVTLDVSYPAVWVGVYSETPGKAVVVAEGVSSPVTCQAKGSRPPARLEWWLDGKSLSLPTQVLESGEVSSSTVTLVAEARHHGLTLTCRATTPGIPHSTRTATATLIVNYKPRLQLVVEGEAALARVREGADVTFFCHVDAHPIVNTIHWARDGVPLTRDETTTVTGQQERLVLKGVTREDSGKYTCAAANSEGPRTSNTLTLTVMFPPRCSPGQQKVYGAARHEQLQVPCTVLAHPAPGSFRWAVNTSSGVVDVPLNLSSSQGVRSILHYTPQTHHDFGDLLCWAVNDLGPQLNPCVFRVIPAALLTTPSPDPHHSAAKPEPVQWCGAERNASMPASYVVLACVPGWDGGLNQTFTLEVRQAAQEEVLEAFRHASDPTFIVSGMKLGVQYLLTVTAANARGSSLPVTIPYTPKAASAGKVVSPHTHDLFALTPLLMAVGVLVVMVAACVAMGYAVIRRRNARSSNDSRKMLQGGPGNDDQEEGDVHTIVCVKDCEKEEMLRPPSSMTGNLYVTPPSLLNNCVQCGKVAPEETDDLLNDHHYHHHHLCVAPLASLDSLDCSSISTSTSKTSSNSTASRTTVTLNPNFLVKEPDIVCRNPDYLARHSEYLGRLPPHYVTGRSALMARKPDCLPPHTEFPPSKQSDIVKPPEYWEPVTKLRSMHRESSV</sequence>
<dbReference type="CDD" id="cd00096">
    <property type="entry name" value="Ig"/>
    <property type="match status" value="1"/>
</dbReference>
<keyword evidence="7" id="KW-0812">Transmembrane</keyword>
<dbReference type="InterPro" id="IPR013098">
    <property type="entry name" value="Ig_I-set"/>
</dbReference>
<evidence type="ECO:0000256" key="1">
    <source>
        <dbReference type="ARBA" id="ARBA00004167"/>
    </source>
</evidence>
<dbReference type="InterPro" id="IPR036179">
    <property type="entry name" value="Ig-like_dom_sf"/>
</dbReference>
<dbReference type="Gene3D" id="2.60.40.10">
    <property type="entry name" value="Immunoglobulins"/>
    <property type="match status" value="5"/>
</dbReference>
<dbReference type="GO" id="GO:0009653">
    <property type="term" value="P:anatomical structure morphogenesis"/>
    <property type="evidence" value="ECO:0007669"/>
    <property type="project" value="UniProtKB-ARBA"/>
</dbReference>
<dbReference type="Pfam" id="PF08205">
    <property type="entry name" value="C2-set_2"/>
    <property type="match status" value="1"/>
</dbReference>
<dbReference type="SMART" id="SM00409">
    <property type="entry name" value="IG"/>
    <property type="match status" value="4"/>
</dbReference>
<evidence type="ECO:0000256" key="7">
    <source>
        <dbReference type="SAM" id="Phobius"/>
    </source>
</evidence>
<dbReference type="FunFam" id="2.60.40.10:FF:000032">
    <property type="entry name" value="palladin isoform X1"/>
    <property type="match status" value="1"/>
</dbReference>
<dbReference type="Proteomes" id="UP001286313">
    <property type="component" value="Unassembled WGS sequence"/>
</dbReference>
<evidence type="ECO:0000313" key="11">
    <source>
        <dbReference type="Proteomes" id="UP001286313"/>
    </source>
</evidence>
<feature type="domain" description="Fibronectin type-III" evidence="9">
    <location>
        <begin position="543"/>
        <end position="641"/>
    </location>
</feature>
<accession>A0AAE1EJB0</accession>
<feature type="transmembrane region" description="Helical" evidence="7">
    <location>
        <begin position="658"/>
        <end position="680"/>
    </location>
</feature>
<name>A0AAE1EJB0_PETCI</name>
<dbReference type="InterPro" id="IPR036116">
    <property type="entry name" value="FN3_sf"/>
</dbReference>
<keyword evidence="11" id="KW-1185">Reference proteome</keyword>
<dbReference type="AlphaFoldDB" id="A0AAE1EJB0"/>
<feature type="domain" description="Ig-like" evidence="8">
    <location>
        <begin position="232"/>
        <end position="328"/>
    </location>
</feature>
<dbReference type="SMART" id="SM00408">
    <property type="entry name" value="IGc2"/>
    <property type="match status" value="2"/>
</dbReference>
<reference evidence="10" key="1">
    <citation type="submission" date="2023-10" db="EMBL/GenBank/DDBJ databases">
        <title>Genome assemblies of two species of porcelain crab, Petrolisthes cinctipes and Petrolisthes manimaculis (Anomura: Porcellanidae).</title>
        <authorList>
            <person name="Angst P."/>
        </authorList>
    </citation>
    <scope>NUCLEOTIDE SEQUENCE</scope>
    <source>
        <strain evidence="10">PB745_01</strain>
        <tissue evidence="10">Gill</tissue>
    </source>
</reference>
<gene>
    <name evidence="10" type="ORF">Pcinc_039651</name>
</gene>
<dbReference type="InterPro" id="IPR007110">
    <property type="entry name" value="Ig-like_dom"/>
</dbReference>
<feature type="domain" description="Ig-like" evidence="8">
    <location>
        <begin position="126"/>
        <end position="226"/>
    </location>
</feature>
<keyword evidence="4" id="KW-1015">Disulfide bond</keyword>
<comment type="caution">
    <text evidence="10">The sequence shown here is derived from an EMBL/GenBank/DDBJ whole genome shotgun (WGS) entry which is preliminary data.</text>
</comment>
<dbReference type="InterPro" id="IPR013162">
    <property type="entry name" value="CD80_C2-set"/>
</dbReference>
<dbReference type="InterPro" id="IPR013783">
    <property type="entry name" value="Ig-like_fold"/>
</dbReference>
<dbReference type="PROSITE" id="PS50835">
    <property type="entry name" value="IG_LIKE"/>
    <property type="match status" value="3"/>
</dbReference>
<evidence type="ECO:0000259" key="8">
    <source>
        <dbReference type="PROSITE" id="PS50835"/>
    </source>
</evidence>
<evidence type="ECO:0000256" key="6">
    <source>
        <dbReference type="SAM" id="MobiDB-lite"/>
    </source>
</evidence>
<dbReference type="Pfam" id="PF13927">
    <property type="entry name" value="Ig_3"/>
    <property type="match status" value="1"/>
</dbReference>
<evidence type="ECO:0000256" key="3">
    <source>
        <dbReference type="ARBA" id="ARBA00023136"/>
    </source>
</evidence>